<reference evidence="1" key="1">
    <citation type="submission" date="2019-04" db="EMBL/GenBank/DDBJ databases">
        <authorList>
            <person name="Alioto T."/>
            <person name="Alioto T."/>
        </authorList>
    </citation>
    <scope>NUCLEOTIDE SEQUENCE [LARGE SCALE GENOMIC DNA]</scope>
</reference>
<name>A0A5E4A3P0_MARMO</name>
<organism evidence="1 2">
    <name type="scientific">Marmota monax</name>
    <name type="common">Woodchuck</name>
    <dbReference type="NCBI Taxonomy" id="9995"/>
    <lineage>
        <taxon>Eukaryota</taxon>
        <taxon>Metazoa</taxon>
        <taxon>Chordata</taxon>
        <taxon>Craniata</taxon>
        <taxon>Vertebrata</taxon>
        <taxon>Euteleostomi</taxon>
        <taxon>Mammalia</taxon>
        <taxon>Eutheria</taxon>
        <taxon>Euarchontoglires</taxon>
        <taxon>Glires</taxon>
        <taxon>Rodentia</taxon>
        <taxon>Sciuromorpha</taxon>
        <taxon>Sciuridae</taxon>
        <taxon>Xerinae</taxon>
        <taxon>Marmotini</taxon>
        <taxon>Marmota</taxon>
    </lineage>
</organism>
<proteinExistence type="predicted"/>
<protein>
    <submittedName>
        <fullName evidence="1">Uncharacterized protein</fullName>
    </submittedName>
</protein>
<accession>A0A5E4A3P0</accession>
<dbReference type="AlphaFoldDB" id="A0A5E4A3P0"/>
<dbReference type="EMBL" id="CABDUW010000011">
    <property type="protein sequence ID" value="VTJ51850.1"/>
    <property type="molecule type" value="Genomic_DNA"/>
</dbReference>
<gene>
    <name evidence="1" type="ORF">MONAX_5E010316</name>
</gene>
<comment type="caution">
    <text evidence="1">The sequence shown here is derived from an EMBL/GenBank/DDBJ whole genome shotgun (WGS) entry which is preliminary data.</text>
</comment>
<evidence type="ECO:0000313" key="2">
    <source>
        <dbReference type="Proteomes" id="UP000335636"/>
    </source>
</evidence>
<dbReference type="Proteomes" id="UP000335636">
    <property type="component" value="Unassembled WGS sequence"/>
</dbReference>
<evidence type="ECO:0000313" key="1">
    <source>
        <dbReference type="EMBL" id="VTJ51850.1"/>
    </source>
</evidence>
<sequence length="108" mass="11563">MNVQWIQLLLPFSENKQELLLPLSCPRGRPRELLGVPQVDSSNRLAGRAAPTNDALSSWKSSLLTCSSSAGLSPTSRPLILPLLGDTGPALGWAGGSYRHNVMVVLKS</sequence>
<keyword evidence="2" id="KW-1185">Reference proteome</keyword>